<evidence type="ECO:0000256" key="4">
    <source>
        <dbReference type="ARBA" id="ARBA00023163"/>
    </source>
</evidence>
<keyword evidence="7" id="KW-1185">Reference proteome</keyword>
<dbReference type="InterPro" id="IPR036390">
    <property type="entry name" value="WH_DNA-bd_sf"/>
</dbReference>
<name>A0A840MES0_9PROT</name>
<dbReference type="PANTHER" id="PTHR30537:SF74">
    <property type="entry name" value="HTH-TYPE TRANSCRIPTIONAL REGULATOR TRPI"/>
    <property type="match status" value="1"/>
</dbReference>
<dbReference type="InterPro" id="IPR005119">
    <property type="entry name" value="LysR_subst-bd"/>
</dbReference>
<dbReference type="FunFam" id="1.10.10.10:FF:000001">
    <property type="entry name" value="LysR family transcriptional regulator"/>
    <property type="match status" value="1"/>
</dbReference>
<dbReference type="RefSeq" id="WP_184034587.1">
    <property type="nucleotide sequence ID" value="NZ_JACHHY010000002.1"/>
</dbReference>
<dbReference type="EMBL" id="JACHHY010000002">
    <property type="protein sequence ID" value="MBB5017178.1"/>
    <property type="molecule type" value="Genomic_DNA"/>
</dbReference>
<protein>
    <submittedName>
        <fullName evidence="6">LysR family glycine cleavage system transcriptional activator</fullName>
    </submittedName>
</protein>
<gene>
    <name evidence="6" type="ORF">HNQ59_000440</name>
</gene>
<dbReference type="InterPro" id="IPR000847">
    <property type="entry name" value="LysR_HTH_N"/>
</dbReference>
<dbReference type="GO" id="GO:0006351">
    <property type="term" value="P:DNA-templated transcription"/>
    <property type="evidence" value="ECO:0007669"/>
    <property type="project" value="TreeGrafter"/>
</dbReference>
<dbReference type="Pfam" id="PF00126">
    <property type="entry name" value="HTH_1"/>
    <property type="match status" value="1"/>
</dbReference>
<comment type="similarity">
    <text evidence="1">Belongs to the LysR transcriptional regulatory family.</text>
</comment>
<dbReference type="SUPFAM" id="SSF46785">
    <property type="entry name" value="Winged helix' DNA-binding domain"/>
    <property type="match status" value="1"/>
</dbReference>
<feature type="domain" description="HTH lysR-type" evidence="5">
    <location>
        <begin position="6"/>
        <end position="63"/>
    </location>
</feature>
<comment type="caution">
    <text evidence="6">The sequence shown here is derived from an EMBL/GenBank/DDBJ whole genome shotgun (WGS) entry which is preliminary data.</text>
</comment>
<evidence type="ECO:0000313" key="6">
    <source>
        <dbReference type="EMBL" id="MBB5017178.1"/>
    </source>
</evidence>
<dbReference type="GO" id="GO:0043565">
    <property type="term" value="F:sequence-specific DNA binding"/>
    <property type="evidence" value="ECO:0007669"/>
    <property type="project" value="TreeGrafter"/>
</dbReference>
<dbReference type="PANTHER" id="PTHR30537">
    <property type="entry name" value="HTH-TYPE TRANSCRIPTIONAL REGULATOR"/>
    <property type="match status" value="1"/>
</dbReference>
<evidence type="ECO:0000256" key="2">
    <source>
        <dbReference type="ARBA" id="ARBA00023015"/>
    </source>
</evidence>
<dbReference type="Gene3D" id="1.10.10.10">
    <property type="entry name" value="Winged helix-like DNA-binding domain superfamily/Winged helix DNA-binding domain"/>
    <property type="match status" value="1"/>
</dbReference>
<evidence type="ECO:0000256" key="3">
    <source>
        <dbReference type="ARBA" id="ARBA00023125"/>
    </source>
</evidence>
<evidence type="ECO:0000259" key="5">
    <source>
        <dbReference type="PROSITE" id="PS50931"/>
    </source>
</evidence>
<sequence>MKRRLPPLAELQAFELAAERLSFKEAAGLLHLTPSAISHQIRELETFLGVTLFHRLNRKLALTDAGNQYYAIVKDSLEQLRLGTDLLRGDPLTQRVVVSVAPFVGSELITPRLSEFAHSNPHIDLVILAEQAARDPGRGEINIGLRLGNGRWRGLHAEHLMQIDVIPVCAPRLLNECPPSQLLESGPLLHPALPTDAWARWYQARHQVRSKPLQGSVFDNYLGLITACEKGAGVALGMLPLIEPMLQSKRLVSLDHKPVPTGFGYYLVYPQGHRLSAAEQIAITWLKQVMMGHRASSVLPEDG</sequence>
<organism evidence="6 7">
    <name type="scientific">Chitinivorax tropicus</name>
    <dbReference type="NCBI Taxonomy" id="714531"/>
    <lineage>
        <taxon>Bacteria</taxon>
        <taxon>Pseudomonadati</taxon>
        <taxon>Pseudomonadota</taxon>
        <taxon>Betaproteobacteria</taxon>
        <taxon>Chitinivorax</taxon>
    </lineage>
</organism>
<evidence type="ECO:0000313" key="7">
    <source>
        <dbReference type="Proteomes" id="UP000575898"/>
    </source>
</evidence>
<keyword evidence="3" id="KW-0238">DNA-binding</keyword>
<proteinExistence type="inferred from homology"/>
<dbReference type="AlphaFoldDB" id="A0A840MES0"/>
<keyword evidence="4" id="KW-0804">Transcription</keyword>
<dbReference type="InterPro" id="IPR036388">
    <property type="entry name" value="WH-like_DNA-bd_sf"/>
</dbReference>
<dbReference type="GO" id="GO:0003700">
    <property type="term" value="F:DNA-binding transcription factor activity"/>
    <property type="evidence" value="ECO:0007669"/>
    <property type="project" value="InterPro"/>
</dbReference>
<evidence type="ECO:0000256" key="1">
    <source>
        <dbReference type="ARBA" id="ARBA00009437"/>
    </source>
</evidence>
<dbReference type="SUPFAM" id="SSF53850">
    <property type="entry name" value="Periplasmic binding protein-like II"/>
    <property type="match status" value="1"/>
</dbReference>
<keyword evidence="2" id="KW-0805">Transcription regulation</keyword>
<dbReference type="Pfam" id="PF03466">
    <property type="entry name" value="LysR_substrate"/>
    <property type="match status" value="1"/>
</dbReference>
<dbReference type="Gene3D" id="3.40.190.10">
    <property type="entry name" value="Periplasmic binding protein-like II"/>
    <property type="match status" value="2"/>
</dbReference>
<dbReference type="CDD" id="cd08432">
    <property type="entry name" value="PBP2_GcdR_TrpI_HvrB_AmpR_like"/>
    <property type="match status" value="1"/>
</dbReference>
<dbReference type="PRINTS" id="PR00039">
    <property type="entry name" value="HTHLYSR"/>
</dbReference>
<dbReference type="InterPro" id="IPR058163">
    <property type="entry name" value="LysR-type_TF_proteobact-type"/>
</dbReference>
<accession>A0A840MES0</accession>
<reference evidence="6 7" key="1">
    <citation type="submission" date="2020-08" db="EMBL/GenBank/DDBJ databases">
        <title>Genomic Encyclopedia of Type Strains, Phase IV (KMG-IV): sequencing the most valuable type-strain genomes for metagenomic binning, comparative biology and taxonomic classification.</title>
        <authorList>
            <person name="Goeker M."/>
        </authorList>
    </citation>
    <scope>NUCLEOTIDE SEQUENCE [LARGE SCALE GENOMIC DNA]</scope>
    <source>
        <strain evidence="6 7">DSM 27165</strain>
    </source>
</reference>
<dbReference type="PROSITE" id="PS50931">
    <property type="entry name" value="HTH_LYSR"/>
    <property type="match status" value="1"/>
</dbReference>
<dbReference type="Proteomes" id="UP000575898">
    <property type="component" value="Unassembled WGS sequence"/>
</dbReference>